<proteinExistence type="predicted"/>
<keyword evidence="1" id="KW-0472">Membrane</keyword>
<feature type="transmembrane region" description="Helical" evidence="1">
    <location>
        <begin position="64"/>
        <end position="85"/>
    </location>
</feature>
<name>A0A4R8IKJ0_9GAMM</name>
<comment type="caution">
    <text evidence="2">The sequence shown here is derived from an EMBL/GenBank/DDBJ whole genome shotgun (WGS) entry which is preliminary data.</text>
</comment>
<dbReference type="OrthoDB" id="3536934at2"/>
<evidence type="ECO:0000313" key="3">
    <source>
        <dbReference type="Proteomes" id="UP000294914"/>
    </source>
</evidence>
<protein>
    <submittedName>
        <fullName evidence="2">Uncharacterized protein</fullName>
    </submittedName>
</protein>
<evidence type="ECO:0000256" key="1">
    <source>
        <dbReference type="SAM" id="Phobius"/>
    </source>
</evidence>
<feature type="transmembrane region" description="Helical" evidence="1">
    <location>
        <begin position="22"/>
        <end position="43"/>
    </location>
</feature>
<organism evidence="2 3">
    <name type="scientific">Thiohalophilus thiocyanatoxydans</name>
    <dbReference type="NCBI Taxonomy" id="381308"/>
    <lineage>
        <taxon>Bacteria</taxon>
        <taxon>Pseudomonadati</taxon>
        <taxon>Pseudomonadota</taxon>
        <taxon>Gammaproteobacteria</taxon>
        <taxon>Thiohalomonadales</taxon>
        <taxon>Thiohalophilaceae</taxon>
        <taxon>Thiohalophilus</taxon>
    </lineage>
</organism>
<dbReference type="EMBL" id="SOQX01000007">
    <property type="protein sequence ID" value="TDX99539.1"/>
    <property type="molecule type" value="Genomic_DNA"/>
</dbReference>
<dbReference type="RefSeq" id="WP_134084689.1">
    <property type="nucleotide sequence ID" value="NZ_SOQX01000007.1"/>
</dbReference>
<feature type="transmembrane region" description="Helical" evidence="1">
    <location>
        <begin position="91"/>
        <end position="114"/>
    </location>
</feature>
<dbReference type="Proteomes" id="UP000294914">
    <property type="component" value="Unassembled WGS sequence"/>
</dbReference>
<keyword evidence="1" id="KW-0812">Transmembrane</keyword>
<feature type="transmembrane region" description="Helical" evidence="1">
    <location>
        <begin position="134"/>
        <end position="152"/>
    </location>
</feature>
<evidence type="ECO:0000313" key="2">
    <source>
        <dbReference type="EMBL" id="TDX99539.1"/>
    </source>
</evidence>
<dbReference type="AlphaFoldDB" id="A0A4R8IKJ0"/>
<reference evidence="2 3" key="1">
    <citation type="submission" date="2019-03" db="EMBL/GenBank/DDBJ databases">
        <title>Genomic Encyclopedia of Type Strains, Phase IV (KMG-IV): sequencing the most valuable type-strain genomes for metagenomic binning, comparative biology and taxonomic classification.</title>
        <authorList>
            <person name="Goeker M."/>
        </authorList>
    </citation>
    <scope>NUCLEOTIDE SEQUENCE [LARGE SCALE GENOMIC DNA]</scope>
    <source>
        <strain evidence="2 3">DSM 16326</strain>
    </source>
</reference>
<gene>
    <name evidence="2" type="ORF">EDC23_2323</name>
</gene>
<keyword evidence="3" id="KW-1185">Reference proteome</keyword>
<keyword evidence="1" id="KW-1133">Transmembrane helix</keyword>
<accession>A0A4R8IKJ0</accession>
<sequence>MESLFAALESTAVAEYLRVSRWGYAAVITTHILGIALLVGAIMPFNLHLLGLWRNIPRMNLARVLLPVAATGLALAIVAGTLLFSVKAVEYSQIVFLQTKIVLVAVGTLSAWLLHRAYGLALHGAIEPRLRVHATLSTVCWLGALVCGRLIAFV</sequence>